<dbReference type="GO" id="GO:0042102">
    <property type="term" value="P:positive regulation of T cell proliferation"/>
    <property type="evidence" value="ECO:0007669"/>
    <property type="project" value="TreeGrafter"/>
</dbReference>
<accession>A0A671VFB7</accession>
<keyword evidence="10" id="KW-0393">Immunoglobulin domain</keyword>
<evidence type="ECO:0000313" key="12">
    <source>
        <dbReference type="Ensembl" id="ENSSAUP00010023421.1"/>
    </source>
</evidence>
<dbReference type="Ensembl" id="ENSSAUT00010024713.1">
    <property type="protein sequence ID" value="ENSSAUP00010023421.1"/>
    <property type="gene ID" value="ENSSAUG00010010265.1"/>
</dbReference>
<evidence type="ECO:0000256" key="5">
    <source>
        <dbReference type="ARBA" id="ARBA00022989"/>
    </source>
</evidence>
<evidence type="ECO:0000256" key="7">
    <source>
        <dbReference type="ARBA" id="ARBA00023157"/>
    </source>
</evidence>
<name>A0A671VFB7_SPAAU</name>
<dbReference type="GO" id="GO:0007166">
    <property type="term" value="P:cell surface receptor signaling pathway"/>
    <property type="evidence" value="ECO:0007669"/>
    <property type="project" value="TreeGrafter"/>
</dbReference>
<evidence type="ECO:0008006" key="14">
    <source>
        <dbReference type="Google" id="ProtNLM"/>
    </source>
</evidence>
<evidence type="ECO:0000256" key="4">
    <source>
        <dbReference type="ARBA" id="ARBA00022729"/>
    </source>
</evidence>
<evidence type="ECO:0000256" key="3">
    <source>
        <dbReference type="ARBA" id="ARBA00022692"/>
    </source>
</evidence>
<dbReference type="GO" id="GO:0042130">
    <property type="term" value="P:negative regulation of T cell proliferation"/>
    <property type="evidence" value="ECO:0007669"/>
    <property type="project" value="TreeGrafter"/>
</dbReference>
<keyword evidence="2" id="KW-1003">Cell membrane</keyword>
<reference evidence="12" key="2">
    <citation type="submission" date="2025-08" db="UniProtKB">
        <authorList>
            <consortium name="Ensembl"/>
        </authorList>
    </citation>
    <scope>IDENTIFICATION</scope>
</reference>
<dbReference type="GO" id="GO:0006955">
    <property type="term" value="P:immune response"/>
    <property type="evidence" value="ECO:0007669"/>
    <property type="project" value="TreeGrafter"/>
</dbReference>
<evidence type="ECO:0000313" key="13">
    <source>
        <dbReference type="Proteomes" id="UP000472265"/>
    </source>
</evidence>
<reference evidence="12" key="3">
    <citation type="submission" date="2025-09" db="UniProtKB">
        <authorList>
            <consortium name="Ensembl"/>
        </authorList>
    </citation>
    <scope>IDENTIFICATION</scope>
</reference>
<evidence type="ECO:0000256" key="9">
    <source>
        <dbReference type="ARBA" id="ARBA00023180"/>
    </source>
</evidence>
<dbReference type="InterPro" id="IPR051713">
    <property type="entry name" value="T-cell_Activation_Regulation"/>
</dbReference>
<dbReference type="AlphaFoldDB" id="A0A671VFB7"/>
<feature type="transmembrane region" description="Helical" evidence="11">
    <location>
        <begin position="12"/>
        <end position="33"/>
    </location>
</feature>
<dbReference type="GeneTree" id="ENSGT01140000283706"/>
<evidence type="ECO:0000256" key="10">
    <source>
        <dbReference type="ARBA" id="ARBA00023319"/>
    </source>
</evidence>
<keyword evidence="5 11" id="KW-1133">Transmembrane helix</keyword>
<protein>
    <recommendedName>
        <fullName evidence="14">Ig-like domain-containing protein</fullName>
    </recommendedName>
</protein>
<dbReference type="GO" id="GO:0009897">
    <property type="term" value="C:external side of plasma membrane"/>
    <property type="evidence" value="ECO:0007669"/>
    <property type="project" value="TreeGrafter"/>
</dbReference>
<dbReference type="InterPro" id="IPR013783">
    <property type="entry name" value="Ig-like_fold"/>
</dbReference>
<reference evidence="12" key="1">
    <citation type="submission" date="2021-04" db="EMBL/GenBank/DDBJ databases">
        <authorList>
            <consortium name="Wellcome Sanger Institute Data Sharing"/>
        </authorList>
    </citation>
    <scope>NUCLEOTIDE SEQUENCE [LARGE SCALE GENOMIC DNA]</scope>
</reference>
<dbReference type="InParanoid" id="A0A671VFB7"/>
<dbReference type="InterPro" id="IPR036179">
    <property type="entry name" value="Ig-like_dom_sf"/>
</dbReference>
<dbReference type="SUPFAM" id="SSF48726">
    <property type="entry name" value="Immunoglobulin"/>
    <property type="match status" value="1"/>
</dbReference>
<dbReference type="GO" id="GO:0031295">
    <property type="term" value="P:T cell costimulation"/>
    <property type="evidence" value="ECO:0007669"/>
    <property type="project" value="TreeGrafter"/>
</dbReference>
<dbReference type="Gene3D" id="2.60.40.10">
    <property type="entry name" value="Immunoglobulins"/>
    <property type="match status" value="1"/>
</dbReference>
<keyword evidence="13" id="KW-1185">Reference proteome</keyword>
<keyword evidence="6 11" id="KW-0472">Membrane</keyword>
<keyword evidence="3 11" id="KW-0812">Transmembrane</keyword>
<dbReference type="GO" id="GO:0071222">
    <property type="term" value="P:cellular response to lipopolysaccharide"/>
    <property type="evidence" value="ECO:0007669"/>
    <property type="project" value="TreeGrafter"/>
</dbReference>
<keyword evidence="7" id="KW-1015">Disulfide bond</keyword>
<evidence type="ECO:0000256" key="1">
    <source>
        <dbReference type="ARBA" id="ARBA00004251"/>
    </source>
</evidence>
<dbReference type="Proteomes" id="UP000472265">
    <property type="component" value="Chromosome 10"/>
</dbReference>
<dbReference type="PANTHER" id="PTHR25466">
    <property type="entry name" value="T-LYMPHOCYTE ACTIVATION ANTIGEN"/>
    <property type="match status" value="1"/>
</dbReference>
<dbReference type="PANTHER" id="PTHR25466:SF14">
    <property type="entry name" value="BUTYROPHILIN SUBFAMILY 2 MEMBER A2-LIKE-RELATED"/>
    <property type="match status" value="1"/>
</dbReference>
<keyword evidence="9" id="KW-0325">Glycoprotein</keyword>
<evidence type="ECO:0000256" key="2">
    <source>
        <dbReference type="ARBA" id="ARBA00022475"/>
    </source>
</evidence>
<evidence type="ECO:0000256" key="11">
    <source>
        <dbReference type="SAM" id="Phobius"/>
    </source>
</evidence>
<evidence type="ECO:0000256" key="6">
    <source>
        <dbReference type="ARBA" id="ARBA00023136"/>
    </source>
</evidence>
<keyword evidence="4" id="KW-0732">Signal</keyword>
<evidence type="ECO:0000256" key="8">
    <source>
        <dbReference type="ARBA" id="ARBA00023170"/>
    </source>
</evidence>
<proteinExistence type="predicted"/>
<keyword evidence="8" id="KW-0675">Receptor</keyword>
<comment type="subcellular location">
    <subcellularLocation>
        <location evidence="1">Cell membrane</location>
        <topology evidence="1">Single-pass type I membrane protein</topology>
    </subcellularLocation>
</comment>
<organism evidence="12 13">
    <name type="scientific">Sparus aurata</name>
    <name type="common">Gilthead sea bream</name>
    <dbReference type="NCBI Taxonomy" id="8175"/>
    <lineage>
        <taxon>Eukaryota</taxon>
        <taxon>Metazoa</taxon>
        <taxon>Chordata</taxon>
        <taxon>Craniata</taxon>
        <taxon>Vertebrata</taxon>
        <taxon>Euteleostomi</taxon>
        <taxon>Actinopterygii</taxon>
        <taxon>Neopterygii</taxon>
        <taxon>Teleostei</taxon>
        <taxon>Neoteleostei</taxon>
        <taxon>Acanthomorphata</taxon>
        <taxon>Eupercaria</taxon>
        <taxon>Spariformes</taxon>
        <taxon>Sparidae</taxon>
        <taxon>Sparus</taxon>
    </lineage>
</organism>
<sequence length="174" mass="19962">MFLVPTERFPSWAKALLVLLAVGLLVGALLVHFRQTTPDLPKDATVRWDCSYRTVHLYENRSDQPEKQHQDYKDRTEMKKDLLKTGDLSLTLKYPKETDTGRYRCEVYNQDGNRLRVKRVKLEVKGQYEDTEQRSVCLSLVGCLSLIGCLSLVDPLNSSSHLIIYNLSVRVTGM</sequence>